<gene>
    <name evidence="2" type="ORF">AXG93_815s1160</name>
</gene>
<evidence type="ECO:0000313" key="3">
    <source>
        <dbReference type="Proteomes" id="UP000077202"/>
    </source>
</evidence>
<evidence type="ECO:0000313" key="2">
    <source>
        <dbReference type="EMBL" id="OAE26455.1"/>
    </source>
</evidence>
<dbReference type="EMBL" id="LVLJ01002167">
    <property type="protein sequence ID" value="OAE26455.1"/>
    <property type="molecule type" value="Genomic_DNA"/>
</dbReference>
<proteinExistence type="predicted"/>
<sequence>MKAVTYDSAESLRHYRDILLLLLLSARCSLRCAAQPAYNWFLDKPGTGERIDIVFHPAQRMENAQRRQKPEAPPPSDTLSLRERPYYSVPPIPSSF</sequence>
<keyword evidence="3" id="KW-1185">Reference proteome</keyword>
<name>A0A176W1U1_MARPO</name>
<organism evidence="2 3">
    <name type="scientific">Marchantia polymorpha subsp. ruderalis</name>
    <dbReference type="NCBI Taxonomy" id="1480154"/>
    <lineage>
        <taxon>Eukaryota</taxon>
        <taxon>Viridiplantae</taxon>
        <taxon>Streptophyta</taxon>
        <taxon>Embryophyta</taxon>
        <taxon>Marchantiophyta</taxon>
        <taxon>Marchantiopsida</taxon>
        <taxon>Marchantiidae</taxon>
        <taxon>Marchantiales</taxon>
        <taxon>Marchantiaceae</taxon>
        <taxon>Marchantia</taxon>
    </lineage>
</organism>
<dbReference type="AlphaFoldDB" id="A0A176W1U1"/>
<evidence type="ECO:0000256" key="1">
    <source>
        <dbReference type="SAM" id="MobiDB-lite"/>
    </source>
</evidence>
<comment type="caution">
    <text evidence="2">The sequence shown here is derived from an EMBL/GenBank/DDBJ whole genome shotgun (WGS) entry which is preliminary data.</text>
</comment>
<dbReference type="Proteomes" id="UP000077202">
    <property type="component" value="Unassembled WGS sequence"/>
</dbReference>
<protein>
    <submittedName>
        <fullName evidence="2">Uncharacterized protein</fullName>
    </submittedName>
</protein>
<reference evidence="2" key="1">
    <citation type="submission" date="2016-03" db="EMBL/GenBank/DDBJ databases">
        <title>Mechanisms controlling the formation of the plant cell surface in tip-growing cells are functionally conserved among land plants.</title>
        <authorList>
            <person name="Honkanen S."/>
            <person name="Jones V.A."/>
            <person name="Morieri G."/>
            <person name="Champion C."/>
            <person name="Hetherington A.J."/>
            <person name="Kelly S."/>
            <person name="Saint-Marcoux D."/>
            <person name="Proust H."/>
            <person name="Prescott H."/>
            <person name="Dolan L."/>
        </authorList>
    </citation>
    <scope>NUCLEOTIDE SEQUENCE [LARGE SCALE GENOMIC DNA]</scope>
    <source>
        <tissue evidence="2">Whole gametophyte</tissue>
    </source>
</reference>
<accession>A0A176W1U1</accession>
<feature type="region of interest" description="Disordered" evidence="1">
    <location>
        <begin position="58"/>
        <end position="96"/>
    </location>
</feature>